<evidence type="ECO:0000256" key="2">
    <source>
        <dbReference type="ARBA" id="ARBA00004141"/>
    </source>
</evidence>
<dbReference type="Pfam" id="PF03208">
    <property type="entry name" value="PRA1"/>
    <property type="match status" value="1"/>
</dbReference>
<dbReference type="Proteomes" id="UP001327560">
    <property type="component" value="Chromosome 2"/>
</dbReference>
<feature type="transmembrane region" description="Helical" evidence="7">
    <location>
        <begin position="141"/>
        <end position="174"/>
    </location>
</feature>
<feature type="transmembrane region" description="Helical" evidence="7">
    <location>
        <begin position="105"/>
        <end position="121"/>
    </location>
</feature>
<proteinExistence type="inferred from homology"/>
<keyword evidence="4 7" id="KW-0812">Transmembrane</keyword>
<evidence type="ECO:0000256" key="3">
    <source>
        <dbReference type="ARBA" id="ARBA00006483"/>
    </source>
</evidence>
<organism evidence="9 10">
    <name type="scientific">Canna indica</name>
    <name type="common">Indian-shot</name>
    <dbReference type="NCBI Taxonomy" id="4628"/>
    <lineage>
        <taxon>Eukaryota</taxon>
        <taxon>Viridiplantae</taxon>
        <taxon>Streptophyta</taxon>
        <taxon>Embryophyta</taxon>
        <taxon>Tracheophyta</taxon>
        <taxon>Spermatophyta</taxon>
        <taxon>Magnoliopsida</taxon>
        <taxon>Liliopsida</taxon>
        <taxon>Zingiberales</taxon>
        <taxon>Cannaceae</taxon>
        <taxon>Canna</taxon>
    </lineage>
</organism>
<dbReference type="EMBL" id="CP136891">
    <property type="protein sequence ID" value="WOK96684.1"/>
    <property type="molecule type" value="Genomic_DNA"/>
</dbReference>
<protein>
    <recommendedName>
        <fullName evidence="7">PRA1 family protein</fullName>
    </recommendedName>
</protein>
<keyword evidence="7" id="KW-0813">Transport</keyword>
<keyword evidence="5 7" id="KW-1133">Transmembrane helix</keyword>
<keyword evidence="6 7" id="KW-0472">Membrane</keyword>
<evidence type="ECO:0000313" key="9">
    <source>
        <dbReference type="EMBL" id="WOK96684.1"/>
    </source>
</evidence>
<keyword evidence="10" id="KW-1185">Reference proteome</keyword>
<dbReference type="AlphaFoldDB" id="A0AAQ3Q5G4"/>
<evidence type="ECO:0000256" key="7">
    <source>
        <dbReference type="RuleBase" id="RU363107"/>
    </source>
</evidence>
<gene>
    <name evidence="9" type="ORF">Cni_G05391</name>
</gene>
<dbReference type="GO" id="GO:0016192">
    <property type="term" value="P:vesicle-mediated transport"/>
    <property type="evidence" value="ECO:0007669"/>
    <property type="project" value="UniProtKB-ARBA"/>
</dbReference>
<dbReference type="InterPro" id="IPR004895">
    <property type="entry name" value="Prenylated_rab_accept_PRA1"/>
</dbReference>
<comment type="subcellular location">
    <subcellularLocation>
        <location evidence="2 7">Membrane</location>
        <topology evidence="2 7">Multi-pass membrane protein</topology>
    </subcellularLocation>
</comment>
<comment type="similarity">
    <text evidence="3 7">Belongs to the PRA1 family.</text>
</comment>
<name>A0AAQ3Q5G4_9LILI</name>
<evidence type="ECO:0000256" key="5">
    <source>
        <dbReference type="ARBA" id="ARBA00022989"/>
    </source>
</evidence>
<evidence type="ECO:0000256" key="1">
    <source>
        <dbReference type="ARBA" id="ARBA00002501"/>
    </source>
</evidence>
<accession>A0AAQ3Q5G4</accession>
<feature type="transmembrane region" description="Helical" evidence="7">
    <location>
        <begin position="194"/>
        <end position="216"/>
    </location>
</feature>
<sequence length="218" mass="22865">MSSASAPPLLPISDPSAASSDASTVPVSTPAIRLFFSRISDSVRRSLADLRPWSELADRSALSRPDSFSDATSRIRKNLPYFRVNYAAVVAAFLAVSLVTNPFSFLLLLALLAAWCLLYLFRPADPPLVLFGRTFSDRETLGGLALISVLVVFLTPVGAVIISALVAGAAVVAAHGAFHAPDDLFLDEREPDGATGLMSFFGGATSSVGGPTVVAARV</sequence>
<dbReference type="PANTHER" id="PTHR19317">
    <property type="entry name" value="PRENYLATED RAB ACCEPTOR 1-RELATED"/>
    <property type="match status" value="1"/>
</dbReference>
<evidence type="ECO:0000313" key="10">
    <source>
        <dbReference type="Proteomes" id="UP001327560"/>
    </source>
</evidence>
<dbReference type="PANTHER" id="PTHR19317:SF0">
    <property type="entry name" value="PRENYLATED RAB ACCEPTOR PROTEIN 1"/>
    <property type="match status" value="1"/>
</dbReference>
<feature type="transmembrane region" description="Helical" evidence="7">
    <location>
        <begin position="81"/>
        <end position="99"/>
    </location>
</feature>
<reference evidence="9 10" key="1">
    <citation type="submission" date="2023-10" db="EMBL/GenBank/DDBJ databases">
        <title>Chromosome-scale genome assembly provides insights into flower coloration mechanisms of Canna indica.</title>
        <authorList>
            <person name="Li C."/>
        </authorList>
    </citation>
    <scope>NUCLEOTIDE SEQUENCE [LARGE SCALE GENOMIC DNA]</scope>
    <source>
        <tissue evidence="9">Flower</tissue>
    </source>
</reference>
<comment type="function">
    <text evidence="1 7">May be involved in both secretory and endocytic intracellular trafficking in the endosomal/prevacuolar compartments.</text>
</comment>
<dbReference type="GO" id="GO:0005783">
    <property type="term" value="C:endoplasmic reticulum"/>
    <property type="evidence" value="ECO:0007669"/>
    <property type="project" value="TreeGrafter"/>
</dbReference>
<dbReference type="GO" id="GO:0005794">
    <property type="term" value="C:Golgi apparatus"/>
    <property type="evidence" value="ECO:0007669"/>
    <property type="project" value="TreeGrafter"/>
</dbReference>
<feature type="region of interest" description="Disordered" evidence="8">
    <location>
        <begin position="1"/>
        <end position="24"/>
    </location>
</feature>
<evidence type="ECO:0000256" key="8">
    <source>
        <dbReference type="SAM" id="MobiDB-lite"/>
    </source>
</evidence>
<evidence type="ECO:0000256" key="6">
    <source>
        <dbReference type="ARBA" id="ARBA00023136"/>
    </source>
</evidence>
<dbReference type="GO" id="GO:0016020">
    <property type="term" value="C:membrane"/>
    <property type="evidence" value="ECO:0007669"/>
    <property type="project" value="UniProtKB-SubCell"/>
</dbReference>
<evidence type="ECO:0000256" key="4">
    <source>
        <dbReference type="ARBA" id="ARBA00022692"/>
    </source>
</evidence>